<dbReference type="AlphaFoldDB" id="A0A9K3KMU0"/>
<dbReference type="Proteomes" id="UP000693970">
    <property type="component" value="Unassembled WGS sequence"/>
</dbReference>
<gene>
    <name evidence="5" type="ORF">IV203_005635</name>
</gene>
<evidence type="ECO:0000256" key="2">
    <source>
        <dbReference type="ARBA" id="ARBA00022737"/>
    </source>
</evidence>
<evidence type="ECO:0000256" key="3">
    <source>
        <dbReference type="SAM" id="MobiDB-lite"/>
    </source>
</evidence>
<keyword evidence="6" id="KW-1185">Reference proteome</keyword>
<keyword evidence="1" id="KW-0433">Leucine-rich repeat</keyword>
<reference evidence="5" key="1">
    <citation type="journal article" date="2021" name="Sci. Rep.">
        <title>Diploid genomic architecture of Nitzschia inconspicua, an elite biomass production diatom.</title>
        <authorList>
            <person name="Oliver A."/>
            <person name="Podell S."/>
            <person name="Pinowska A."/>
            <person name="Traller J.C."/>
            <person name="Smith S.R."/>
            <person name="McClure R."/>
            <person name="Beliaev A."/>
            <person name="Bohutskyi P."/>
            <person name="Hill E.A."/>
            <person name="Rabines A."/>
            <person name="Zheng H."/>
            <person name="Allen L.Z."/>
            <person name="Kuo A."/>
            <person name="Grigoriev I.V."/>
            <person name="Allen A.E."/>
            <person name="Hazlebeck D."/>
            <person name="Allen E.E."/>
        </authorList>
    </citation>
    <scope>NUCLEOTIDE SEQUENCE</scope>
    <source>
        <strain evidence="5">Hildebrandi</strain>
    </source>
</reference>
<dbReference type="PANTHER" id="PTHR48057">
    <property type="entry name" value="LEUCINE-RICH REPEAT SERINE/THREONINE-PROTEIN KINASE 1"/>
    <property type="match status" value="1"/>
</dbReference>
<evidence type="ECO:0000256" key="4">
    <source>
        <dbReference type="SAM" id="Phobius"/>
    </source>
</evidence>
<dbReference type="EMBL" id="JAGRRH010000021">
    <property type="protein sequence ID" value="KAG7346567.1"/>
    <property type="molecule type" value="Genomic_DNA"/>
</dbReference>
<reference evidence="5" key="2">
    <citation type="submission" date="2021-04" db="EMBL/GenBank/DDBJ databases">
        <authorList>
            <person name="Podell S."/>
        </authorList>
    </citation>
    <scope>NUCLEOTIDE SEQUENCE</scope>
    <source>
        <strain evidence="5">Hildebrandi</strain>
    </source>
</reference>
<organism evidence="5 6">
    <name type="scientific">Nitzschia inconspicua</name>
    <dbReference type="NCBI Taxonomy" id="303405"/>
    <lineage>
        <taxon>Eukaryota</taxon>
        <taxon>Sar</taxon>
        <taxon>Stramenopiles</taxon>
        <taxon>Ochrophyta</taxon>
        <taxon>Bacillariophyta</taxon>
        <taxon>Bacillariophyceae</taxon>
        <taxon>Bacillariophycidae</taxon>
        <taxon>Bacillariales</taxon>
        <taxon>Bacillariaceae</taxon>
        <taxon>Nitzschia</taxon>
    </lineage>
</organism>
<evidence type="ECO:0000256" key="1">
    <source>
        <dbReference type="ARBA" id="ARBA00022614"/>
    </source>
</evidence>
<keyword evidence="2" id="KW-0677">Repeat</keyword>
<keyword evidence="4" id="KW-0812">Transmembrane</keyword>
<evidence type="ECO:0000313" key="5">
    <source>
        <dbReference type="EMBL" id="KAG7346567.1"/>
    </source>
</evidence>
<dbReference type="Pfam" id="PF00560">
    <property type="entry name" value="LRR_1"/>
    <property type="match status" value="1"/>
</dbReference>
<dbReference type="OrthoDB" id="40427at2759"/>
<accession>A0A9K3KMU0</accession>
<protein>
    <submittedName>
        <fullName evidence="5">Two component regulator</fullName>
    </submittedName>
</protein>
<evidence type="ECO:0000313" key="6">
    <source>
        <dbReference type="Proteomes" id="UP000693970"/>
    </source>
</evidence>
<name>A0A9K3KMU0_9STRA</name>
<dbReference type="Pfam" id="PF13855">
    <property type="entry name" value="LRR_8"/>
    <property type="match status" value="1"/>
</dbReference>
<dbReference type="FunFam" id="3.80.10.10:FF:000041">
    <property type="entry name" value="LRR receptor-like serine/threonine-protein kinase ERECTA"/>
    <property type="match status" value="1"/>
</dbReference>
<keyword evidence="4" id="KW-0472">Membrane</keyword>
<dbReference type="InterPro" id="IPR001611">
    <property type="entry name" value="Leu-rich_rpt"/>
</dbReference>
<sequence length="532" mass="58347">MTFPNWAEAGNTEMGVSDSGFGKNAQQQSIGFDCDDSFGQVGEEEYQYNDESRTAGGGRSRCRRLSFVGFCVLVIVAAIVGVSLGIPAMRNNGSRTSSSSSSSAQNVGIANIPPAEVPGATTMSPGPTTSDAYLIGDIIDRVARFGGVEFDNPMSYQSRAKQWVMSQDFPVLDGSSLTTEQQAIQLYALACIYFNTFGVRSAWTDFQYGPDVALPGWFSSRGWLGTASDVCTWHGITCDDQGRVFKIQLDTNGLTGYLPPETAYLHESLNTIDLYNNLLHNKGDEGNSFLGELTNLEYLYFGSTSFEYDGVPPQIGKLTKLKELDFSYTLYFGRLDGSTFENLSNLKYLTMDGNAYNSSLPTQLVNLPELEYLYAGFSFLEGDLSFIPQMPKIFELWIDDNPGLSGSIPTTIGQASTLVSLSMTNCNLSGQLPTQLGLLTDLIQMWLYDNSFTGAIPTELGQLVKLKILNLQKNELIGDMPAVICDRRRPFGRLEELEADCDGAIHCDGDCCTCCGIECIDLGRRLERKRLL</sequence>
<proteinExistence type="predicted"/>
<dbReference type="PANTHER" id="PTHR48057:SF7">
    <property type="entry name" value="LEUCINE-RICH REPEAT SERINE_THREONINE-PROTEIN KINASE 1"/>
    <property type="match status" value="1"/>
</dbReference>
<keyword evidence="4" id="KW-1133">Transmembrane helix</keyword>
<dbReference type="InterPro" id="IPR052595">
    <property type="entry name" value="LRRC69/RLP"/>
</dbReference>
<feature type="region of interest" description="Disordered" evidence="3">
    <location>
        <begin position="92"/>
        <end position="126"/>
    </location>
</feature>
<comment type="caution">
    <text evidence="5">The sequence shown here is derived from an EMBL/GenBank/DDBJ whole genome shotgun (WGS) entry which is preliminary data.</text>
</comment>
<feature type="transmembrane region" description="Helical" evidence="4">
    <location>
        <begin position="67"/>
        <end position="89"/>
    </location>
</feature>